<keyword evidence="6" id="KW-1015">Disulfide bond</keyword>
<evidence type="ECO:0000256" key="10">
    <source>
        <dbReference type="SAM" id="SignalP"/>
    </source>
</evidence>
<dbReference type="Pfam" id="PF07686">
    <property type="entry name" value="V-set"/>
    <property type="match status" value="1"/>
</dbReference>
<evidence type="ECO:0000313" key="13">
    <source>
        <dbReference type="Proteomes" id="UP000550707"/>
    </source>
</evidence>
<feature type="domain" description="Ig-like" evidence="11">
    <location>
        <begin position="26"/>
        <end position="150"/>
    </location>
</feature>
<dbReference type="InParanoid" id="A0A7J8BXS5"/>
<feature type="transmembrane region" description="Helical" evidence="9">
    <location>
        <begin position="250"/>
        <end position="275"/>
    </location>
</feature>
<keyword evidence="3 10" id="KW-0732">Signal</keyword>
<evidence type="ECO:0000256" key="9">
    <source>
        <dbReference type="SAM" id="Phobius"/>
    </source>
</evidence>
<dbReference type="InterPro" id="IPR042757">
    <property type="entry name" value="ESAM"/>
</dbReference>
<dbReference type="SMART" id="SM00409">
    <property type="entry name" value="IG"/>
    <property type="match status" value="2"/>
</dbReference>
<evidence type="ECO:0000256" key="1">
    <source>
        <dbReference type="ARBA" id="ARBA00004479"/>
    </source>
</evidence>
<dbReference type="EMBL" id="JACASF010000022">
    <property type="protein sequence ID" value="KAF6403319.1"/>
    <property type="molecule type" value="Genomic_DNA"/>
</dbReference>
<evidence type="ECO:0000256" key="4">
    <source>
        <dbReference type="ARBA" id="ARBA00022989"/>
    </source>
</evidence>
<feature type="chain" id="PRO_5029870433" evidence="10">
    <location>
        <begin position="30"/>
        <end position="378"/>
    </location>
</feature>
<proteinExistence type="predicted"/>
<dbReference type="SUPFAM" id="SSF48726">
    <property type="entry name" value="Immunoglobulin"/>
    <property type="match status" value="2"/>
</dbReference>
<name>A0A7J8BXS5_MOLMO</name>
<sequence>MVSLPGSPATSLLQVLFLGLSTFAPPACAQLQLHTPAGLTRLRAVEGAEVVLPAWYTYRGETTLAQPPLEVLTLMWFLEQSGKDLKQVLAYINGVTTSQPGASLVYAMPSRNVSLRLQGLQEKDSGSYRCSLNVQDRQGKSRGHSSKTLTLDVLIPPAPPSCHLLGVPRVGTNVTLSCQSPRSKPIAQYEWERSPPSAEVFFAPVLDTIRGSLSLKNLSASMSGVYICKAYNEVGSAHCNVTLEVSTGPGAAVVAGAVVGTLIGLGLLAGLVLLYQRQGKALEEPANDIKEDAIAPRTLPWPKGSDTISKNGTLSSVTSSPALRPPQHPSRTGASTPSPSLRALTPISSPGGVVSSALSPKRAVPVMVPAQTQSGSLV</sequence>
<dbReference type="GO" id="GO:0098632">
    <property type="term" value="F:cell-cell adhesion mediator activity"/>
    <property type="evidence" value="ECO:0007669"/>
    <property type="project" value="TreeGrafter"/>
</dbReference>
<keyword evidence="5 9" id="KW-0472">Membrane</keyword>
<evidence type="ECO:0000256" key="5">
    <source>
        <dbReference type="ARBA" id="ARBA00023136"/>
    </source>
</evidence>
<comment type="subcellular location">
    <subcellularLocation>
        <location evidence="1">Membrane</location>
        <topology evidence="1">Single-pass type I membrane protein</topology>
    </subcellularLocation>
</comment>
<dbReference type="InterPro" id="IPR013783">
    <property type="entry name" value="Ig-like_fold"/>
</dbReference>
<dbReference type="CDD" id="cd00096">
    <property type="entry name" value="Ig"/>
    <property type="match status" value="1"/>
</dbReference>
<organism evidence="12 13">
    <name type="scientific">Molossus molossus</name>
    <name type="common">Pallas' mastiff bat</name>
    <name type="synonym">Vespertilio molossus</name>
    <dbReference type="NCBI Taxonomy" id="27622"/>
    <lineage>
        <taxon>Eukaryota</taxon>
        <taxon>Metazoa</taxon>
        <taxon>Chordata</taxon>
        <taxon>Craniata</taxon>
        <taxon>Vertebrata</taxon>
        <taxon>Euteleostomi</taxon>
        <taxon>Mammalia</taxon>
        <taxon>Eutheria</taxon>
        <taxon>Laurasiatheria</taxon>
        <taxon>Chiroptera</taxon>
        <taxon>Yangochiroptera</taxon>
        <taxon>Molossidae</taxon>
        <taxon>Molossus</taxon>
    </lineage>
</organism>
<dbReference type="AlphaFoldDB" id="A0A7J8BXS5"/>
<evidence type="ECO:0000256" key="8">
    <source>
        <dbReference type="SAM" id="MobiDB-lite"/>
    </source>
</evidence>
<keyword evidence="13" id="KW-1185">Reference proteome</keyword>
<evidence type="ECO:0000256" key="3">
    <source>
        <dbReference type="ARBA" id="ARBA00022729"/>
    </source>
</evidence>
<feature type="compositionally biased region" description="Polar residues" evidence="8">
    <location>
        <begin position="306"/>
        <end position="321"/>
    </location>
</feature>
<dbReference type="OrthoDB" id="10041737at2759"/>
<keyword evidence="2 9" id="KW-0812">Transmembrane</keyword>
<dbReference type="Proteomes" id="UP000550707">
    <property type="component" value="Unassembled WGS sequence"/>
</dbReference>
<feature type="signal peptide" evidence="10">
    <location>
        <begin position="1"/>
        <end position="29"/>
    </location>
</feature>
<evidence type="ECO:0000313" key="12">
    <source>
        <dbReference type="EMBL" id="KAF6403319.1"/>
    </source>
</evidence>
<evidence type="ECO:0000256" key="7">
    <source>
        <dbReference type="ARBA" id="ARBA00023319"/>
    </source>
</evidence>
<keyword evidence="7" id="KW-0393">Immunoglobulin domain</keyword>
<dbReference type="FunCoup" id="A0A7J8BXS5">
    <property type="interactions" value="414"/>
</dbReference>
<dbReference type="Pfam" id="PF13927">
    <property type="entry name" value="Ig_3"/>
    <property type="match status" value="1"/>
</dbReference>
<feature type="domain" description="Ig-like" evidence="11">
    <location>
        <begin position="160"/>
        <end position="246"/>
    </location>
</feature>
<dbReference type="InterPro" id="IPR013106">
    <property type="entry name" value="Ig_V-set"/>
</dbReference>
<accession>A0A7J8BXS5</accession>
<comment type="caution">
    <text evidence="12">The sequence shown here is derived from an EMBL/GenBank/DDBJ whole genome shotgun (WGS) entry which is preliminary data.</text>
</comment>
<dbReference type="Gene3D" id="2.60.40.10">
    <property type="entry name" value="Immunoglobulins"/>
    <property type="match status" value="2"/>
</dbReference>
<feature type="compositionally biased region" description="Polar residues" evidence="8">
    <location>
        <begin position="329"/>
        <end position="339"/>
    </location>
</feature>
<dbReference type="InterPro" id="IPR003599">
    <property type="entry name" value="Ig_sub"/>
</dbReference>
<dbReference type="InterPro" id="IPR007110">
    <property type="entry name" value="Ig-like_dom"/>
</dbReference>
<dbReference type="GO" id="GO:0007156">
    <property type="term" value="P:homophilic cell adhesion via plasma membrane adhesion molecules"/>
    <property type="evidence" value="ECO:0007669"/>
    <property type="project" value="TreeGrafter"/>
</dbReference>
<dbReference type="GO" id="GO:0005886">
    <property type="term" value="C:plasma membrane"/>
    <property type="evidence" value="ECO:0007669"/>
    <property type="project" value="TreeGrafter"/>
</dbReference>
<gene>
    <name evidence="12" type="ORF">HJG59_004635</name>
</gene>
<evidence type="ECO:0000256" key="6">
    <source>
        <dbReference type="ARBA" id="ARBA00023157"/>
    </source>
</evidence>
<reference evidence="12 13" key="1">
    <citation type="journal article" date="2020" name="Nature">
        <title>Six reference-quality genomes reveal evolution of bat adaptations.</title>
        <authorList>
            <person name="Jebb D."/>
            <person name="Huang Z."/>
            <person name="Pippel M."/>
            <person name="Hughes G.M."/>
            <person name="Lavrichenko K."/>
            <person name="Devanna P."/>
            <person name="Winkler S."/>
            <person name="Jermiin L.S."/>
            <person name="Skirmuntt E.C."/>
            <person name="Katzourakis A."/>
            <person name="Burkitt-Gray L."/>
            <person name="Ray D.A."/>
            <person name="Sullivan K.A.M."/>
            <person name="Roscito J.G."/>
            <person name="Kirilenko B.M."/>
            <person name="Davalos L.M."/>
            <person name="Corthals A.P."/>
            <person name="Power M.L."/>
            <person name="Jones G."/>
            <person name="Ransome R.D."/>
            <person name="Dechmann D.K.N."/>
            <person name="Locatelli A.G."/>
            <person name="Puechmaille S.J."/>
            <person name="Fedrigo O."/>
            <person name="Jarvis E.D."/>
            <person name="Hiller M."/>
            <person name="Vernes S.C."/>
            <person name="Myers E.W."/>
            <person name="Teeling E.C."/>
        </authorList>
    </citation>
    <scope>NUCLEOTIDE SEQUENCE [LARGE SCALE GENOMIC DNA]</scope>
    <source>
        <strain evidence="12">MMolMol1</strain>
        <tissue evidence="12">Muscle</tissue>
    </source>
</reference>
<dbReference type="FunFam" id="2.60.40.10:FF:000095">
    <property type="entry name" value="immunoglobulin superfamily member 11 isoform X1"/>
    <property type="match status" value="1"/>
</dbReference>
<feature type="region of interest" description="Disordered" evidence="8">
    <location>
        <begin position="293"/>
        <end position="378"/>
    </location>
</feature>
<dbReference type="PANTHER" id="PTHR44549:SF1">
    <property type="entry name" value="ENDOTHELIAL CELL-SELECTIVE ADHESION MOLECULE"/>
    <property type="match status" value="1"/>
</dbReference>
<dbReference type="PROSITE" id="PS50835">
    <property type="entry name" value="IG_LIKE"/>
    <property type="match status" value="2"/>
</dbReference>
<keyword evidence="4 9" id="KW-1133">Transmembrane helix</keyword>
<evidence type="ECO:0000259" key="11">
    <source>
        <dbReference type="PROSITE" id="PS50835"/>
    </source>
</evidence>
<evidence type="ECO:0000256" key="2">
    <source>
        <dbReference type="ARBA" id="ARBA00022692"/>
    </source>
</evidence>
<dbReference type="GO" id="GO:0005912">
    <property type="term" value="C:adherens junction"/>
    <property type="evidence" value="ECO:0007669"/>
    <property type="project" value="TreeGrafter"/>
</dbReference>
<dbReference type="PANTHER" id="PTHR44549">
    <property type="entry name" value="ENDOTHELIAL CELL-SELECTIVE ADHESION MOLECULE"/>
    <property type="match status" value="1"/>
</dbReference>
<protein>
    <submittedName>
        <fullName evidence="12">Endothelial cell adhesion molecule</fullName>
    </submittedName>
</protein>
<dbReference type="InterPro" id="IPR036179">
    <property type="entry name" value="Ig-like_dom_sf"/>
</dbReference>